<evidence type="ECO:0000256" key="1">
    <source>
        <dbReference type="ARBA" id="ARBA00009964"/>
    </source>
</evidence>
<dbReference type="InterPro" id="IPR009057">
    <property type="entry name" value="Homeodomain-like_sf"/>
</dbReference>
<accession>A0A1H1X6X7</accession>
<evidence type="ECO:0000313" key="2">
    <source>
        <dbReference type="EMBL" id="SDT04840.1"/>
    </source>
</evidence>
<gene>
    <name evidence="2" type="ORF">SAMN05216198_3509</name>
</gene>
<dbReference type="PANTHER" id="PTHR33215">
    <property type="entry name" value="PROTEIN DISTAL ANTENNA"/>
    <property type="match status" value="1"/>
</dbReference>
<dbReference type="EMBL" id="LT629748">
    <property type="protein sequence ID" value="SDT04840.1"/>
    <property type="molecule type" value="Genomic_DNA"/>
</dbReference>
<dbReference type="GO" id="GO:0004803">
    <property type="term" value="F:transposase activity"/>
    <property type="evidence" value="ECO:0007669"/>
    <property type="project" value="InterPro"/>
</dbReference>
<protein>
    <submittedName>
        <fullName evidence="2">Transposase</fullName>
    </submittedName>
</protein>
<evidence type="ECO:0000313" key="3">
    <source>
        <dbReference type="Proteomes" id="UP000243426"/>
    </source>
</evidence>
<keyword evidence="3" id="KW-1185">Reference proteome</keyword>
<organism evidence="2 3">
    <name type="scientific">Halopseudomonas litoralis</name>
    <dbReference type="NCBI Taxonomy" id="797277"/>
    <lineage>
        <taxon>Bacteria</taxon>
        <taxon>Pseudomonadati</taxon>
        <taxon>Pseudomonadota</taxon>
        <taxon>Gammaproteobacteria</taxon>
        <taxon>Pseudomonadales</taxon>
        <taxon>Pseudomonadaceae</taxon>
        <taxon>Halopseudomonas</taxon>
    </lineage>
</organism>
<dbReference type="InterPro" id="IPR002514">
    <property type="entry name" value="Transposase_8"/>
</dbReference>
<dbReference type="Pfam" id="PF01527">
    <property type="entry name" value="HTH_Tnp_1"/>
    <property type="match status" value="1"/>
</dbReference>
<name>A0A1H1X6X7_9GAMM</name>
<proteinExistence type="inferred from homology"/>
<sequence length="95" mass="10881">MSKRKQYSPEFKREAVELARRSGTSCRQIIGVAPSLLNRWVREARAAEKPFPGTGNPRDEELARLKRELARVTKERDFLKDAAAYFARESSNGTR</sequence>
<reference evidence="3" key="1">
    <citation type="submission" date="2016-10" db="EMBL/GenBank/DDBJ databases">
        <authorList>
            <person name="Varghese N."/>
            <person name="Submissions S."/>
        </authorList>
    </citation>
    <scope>NUCLEOTIDE SEQUENCE [LARGE SCALE GENOMIC DNA]</scope>
    <source>
        <strain evidence="3">2SM5</strain>
    </source>
</reference>
<dbReference type="STRING" id="797277.SAMN05216198_3509"/>
<dbReference type="Gene3D" id="1.10.10.60">
    <property type="entry name" value="Homeodomain-like"/>
    <property type="match status" value="1"/>
</dbReference>
<dbReference type="InterPro" id="IPR051839">
    <property type="entry name" value="RD_transcriptional_regulator"/>
</dbReference>
<dbReference type="GO" id="GO:0006313">
    <property type="term" value="P:DNA transposition"/>
    <property type="evidence" value="ECO:0007669"/>
    <property type="project" value="InterPro"/>
</dbReference>
<dbReference type="Proteomes" id="UP000243426">
    <property type="component" value="Chromosome I"/>
</dbReference>
<dbReference type="PANTHER" id="PTHR33215:SF13">
    <property type="entry name" value="PROTEIN DISTAL ANTENNA"/>
    <property type="match status" value="1"/>
</dbReference>
<dbReference type="GO" id="GO:0003677">
    <property type="term" value="F:DNA binding"/>
    <property type="evidence" value="ECO:0007669"/>
    <property type="project" value="InterPro"/>
</dbReference>
<comment type="similarity">
    <text evidence="1">Belongs to the transposase 8 family.</text>
</comment>
<dbReference type="AlphaFoldDB" id="A0A1H1X6X7"/>
<dbReference type="SUPFAM" id="SSF46689">
    <property type="entry name" value="Homeodomain-like"/>
    <property type="match status" value="1"/>
</dbReference>